<dbReference type="Proteomes" id="UP001469553">
    <property type="component" value="Unassembled WGS sequence"/>
</dbReference>
<evidence type="ECO:0000313" key="3">
    <source>
        <dbReference type="Proteomes" id="UP001469553"/>
    </source>
</evidence>
<reference evidence="2 3" key="1">
    <citation type="submission" date="2021-06" db="EMBL/GenBank/DDBJ databases">
        <authorList>
            <person name="Palmer J.M."/>
        </authorList>
    </citation>
    <scope>NUCLEOTIDE SEQUENCE [LARGE SCALE GENOMIC DNA]</scope>
    <source>
        <strain evidence="2 3">AS_MEX2019</strain>
        <tissue evidence="2">Muscle</tissue>
    </source>
</reference>
<comment type="caution">
    <text evidence="2">The sequence shown here is derived from an EMBL/GenBank/DDBJ whole genome shotgun (WGS) entry which is preliminary data.</text>
</comment>
<protein>
    <submittedName>
        <fullName evidence="2">Uncharacterized protein</fullName>
    </submittedName>
</protein>
<feature type="compositionally biased region" description="Polar residues" evidence="1">
    <location>
        <begin position="68"/>
        <end position="84"/>
    </location>
</feature>
<evidence type="ECO:0000256" key="1">
    <source>
        <dbReference type="SAM" id="MobiDB-lite"/>
    </source>
</evidence>
<name>A0ABV0YR24_9TELE</name>
<feature type="region of interest" description="Disordered" evidence="1">
    <location>
        <begin position="1"/>
        <end position="40"/>
    </location>
</feature>
<keyword evidence="3" id="KW-1185">Reference proteome</keyword>
<feature type="compositionally biased region" description="Low complexity" evidence="1">
    <location>
        <begin position="148"/>
        <end position="159"/>
    </location>
</feature>
<dbReference type="EMBL" id="JAHRIP010039811">
    <property type="protein sequence ID" value="MEQ2296318.1"/>
    <property type="molecule type" value="Genomic_DNA"/>
</dbReference>
<organism evidence="2 3">
    <name type="scientific">Ameca splendens</name>
    <dbReference type="NCBI Taxonomy" id="208324"/>
    <lineage>
        <taxon>Eukaryota</taxon>
        <taxon>Metazoa</taxon>
        <taxon>Chordata</taxon>
        <taxon>Craniata</taxon>
        <taxon>Vertebrata</taxon>
        <taxon>Euteleostomi</taxon>
        <taxon>Actinopterygii</taxon>
        <taxon>Neopterygii</taxon>
        <taxon>Teleostei</taxon>
        <taxon>Neoteleostei</taxon>
        <taxon>Acanthomorphata</taxon>
        <taxon>Ovalentaria</taxon>
        <taxon>Atherinomorphae</taxon>
        <taxon>Cyprinodontiformes</taxon>
        <taxon>Goodeidae</taxon>
        <taxon>Ameca</taxon>
    </lineage>
</organism>
<feature type="compositionally biased region" description="Pro residues" evidence="1">
    <location>
        <begin position="24"/>
        <end position="39"/>
    </location>
</feature>
<accession>A0ABV0YR24</accession>
<sequence>LNRATENPGRTGLASDGVVSRLTAPPPSVSRPPLPPRPPLMERIRKLKRQLSVTLGRGGAGGGDRALNETNTQEVTSHSDSEVQSLHSSAALKVRASSSSAHSLLQSYGSSMRKPRSLGRSLSSYLNRATRLEIVHEDVKMNSDGESDPPSSSDDVQSPVRVRLRNKKISTEVIIIIDFI</sequence>
<feature type="region of interest" description="Disordered" evidence="1">
    <location>
        <begin position="54"/>
        <end position="84"/>
    </location>
</feature>
<feature type="region of interest" description="Disordered" evidence="1">
    <location>
        <begin position="140"/>
        <end position="159"/>
    </location>
</feature>
<evidence type="ECO:0000313" key="2">
    <source>
        <dbReference type="EMBL" id="MEQ2296318.1"/>
    </source>
</evidence>
<feature type="non-terminal residue" evidence="2">
    <location>
        <position position="1"/>
    </location>
</feature>
<proteinExistence type="predicted"/>
<gene>
    <name evidence="2" type="ORF">AMECASPLE_023625</name>
</gene>